<dbReference type="Proteomes" id="UP000298416">
    <property type="component" value="Unassembled WGS sequence"/>
</dbReference>
<keyword evidence="2" id="KW-0804">Transcription</keyword>
<dbReference type="PANTHER" id="PTHR31636">
    <property type="entry name" value="OSJNBA0084A10.13 PROTEIN-RELATED"/>
    <property type="match status" value="1"/>
</dbReference>
<keyword evidence="6" id="KW-1185">Reference proteome</keyword>
<comment type="similarity">
    <text evidence="3">Belongs to the GRAS family.</text>
</comment>
<evidence type="ECO:0000313" key="5">
    <source>
        <dbReference type="EMBL" id="KAG6431386.1"/>
    </source>
</evidence>
<comment type="caution">
    <text evidence="3">Lacks conserved residue(s) required for the propagation of feature annotation.</text>
</comment>
<evidence type="ECO:0000313" key="6">
    <source>
        <dbReference type="Proteomes" id="UP000298416"/>
    </source>
</evidence>
<reference evidence="5" key="1">
    <citation type="submission" date="2018-01" db="EMBL/GenBank/DDBJ databases">
        <authorList>
            <person name="Mao J.F."/>
        </authorList>
    </citation>
    <scope>NUCLEOTIDE SEQUENCE</scope>
    <source>
        <strain evidence="5">Huo1</strain>
        <tissue evidence="5">Leaf</tissue>
    </source>
</reference>
<reference evidence="5" key="2">
    <citation type="submission" date="2020-08" db="EMBL/GenBank/DDBJ databases">
        <title>Plant Genome Project.</title>
        <authorList>
            <person name="Zhang R.-G."/>
        </authorList>
    </citation>
    <scope>NUCLEOTIDE SEQUENCE</scope>
    <source>
        <strain evidence="5">Huo1</strain>
        <tissue evidence="5">Leaf</tissue>
    </source>
</reference>
<dbReference type="PROSITE" id="PS50985">
    <property type="entry name" value="GRAS"/>
    <property type="match status" value="1"/>
</dbReference>
<gene>
    <name evidence="5" type="ORF">SASPL_109465</name>
</gene>
<feature type="region of interest" description="SAW" evidence="3">
    <location>
        <begin position="305"/>
        <end position="373"/>
    </location>
</feature>
<evidence type="ECO:0008006" key="7">
    <source>
        <dbReference type="Google" id="ProtNLM"/>
    </source>
</evidence>
<proteinExistence type="inferred from homology"/>
<comment type="caution">
    <text evidence="5">The sequence shown here is derived from an EMBL/GenBank/DDBJ whole genome shotgun (WGS) entry which is preliminary data.</text>
</comment>
<feature type="region of interest" description="Leucine repeat II (LRII)" evidence="3">
    <location>
        <begin position="188"/>
        <end position="220"/>
    </location>
</feature>
<evidence type="ECO:0000256" key="4">
    <source>
        <dbReference type="SAM" id="MobiDB-lite"/>
    </source>
</evidence>
<organism evidence="5">
    <name type="scientific">Salvia splendens</name>
    <name type="common">Scarlet sage</name>
    <dbReference type="NCBI Taxonomy" id="180675"/>
    <lineage>
        <taxon>Eukaryota</taxon>
        <taxon>Viridiplantae</taxon>
        <taxon>Streptophyta</taxon>
        <taxon>Embryophyta</taxon>
        <taxon>Tracheophyta</taxon>
        <taxon>Spermatophyta</taxon>
        <taxon>Magnoliopsida</taxon>
        <taxon>eudicotyledons</taxon>
        <taxon>Gunneridae</taxon>
        <taxon>Pentapetalae</taxon>
        <taxon>asterids</taxon>
        <taxon>lamiids</taxon>
        <taxon>Lamiales</taxon>
        <taxon>Lamiaceae</taxon>
        <taxon>Nepetoideae</taxon>
        <taxon>Mentheae</taxon>
        <taxon>Salviinae</taxon>
        <taxon>Salvia</taxon>
        <taxon>Salvia subgen. Calosphace</taxon>
        <taxon>core Calosphace</taxon>
    </lineage>
</organism>
<dbReference type="AlphaFoldDB" id="A0A8X8YK35"/>
<evidence type="ECO:0000256" key="2">
    <source>
        <dbReference type="ARBA" id="ARBA00023163"/>
    </source>
</evidence>
<accession>A0A8X8YK35</accession>
<dbReference type="Pfam" id="PF03514">
    <property type="entry name" value="GRAS"/>
    <property type="match status" value="1"/>
</dbReference>
<keyword evidence="1" id="KW-0805">Transcription regulation</keyword>
<evidence type="ECO:0000256" key="1">
    <source>
        <dbReference type="ARBA" id="ARBA00023015"/>
    </source>
</evidence>
<sequence length="376" mass="42618">MAEEANNELPPHDIEANSNVPRGPFALLNRYGNKLKRLSSKGGENSLKSQLLSAVTIMNMAEKVLSQSIHEKRGDVSNLVEAFGSDYADHLKHVLWLLDASEKLTKRQEKIDVERGRIDLEREVEHVDIEKAVMDLKVGVVESERIHFIDFGPKFGSYWILVMDALARQGVKQLKISAVFSATDSVEETGNLLTSFAESMNLPFVFKILHLDTWEFKKDHLQLEAGETVAIFMEFCLMPLSDHPNGIGALLRGIEDLNPLTLIVIDVEADINALNFAPRFKEALFLTCALFDSLEACLGRGNHYRKWRRSTFRRKYFVKFGLVETELSQPSMHQARLMVKGSPSWSYCTLKMNGKSMIIGWNGIPIQFVSAWKFQQ</sequence>
<feature type="region of interest" description="Disordered" evidence="4">
    <location>
        <begin position="1"/>
        <end position="20"/>
    </location>
</feature>
<dbReference type="EMBL" id="PNBA02000003">
    <property type="protein sequence ID" value="KAG6431386.1"/>
    <property type="molecule type" value="Genomic_DNA"/>
</dbReference>
<evidence type="ECO:0000256" key="3">
    <source>
        <dbReference type="PROSITE-ProRule" id="PRU01191"/>
    </source>
</evidence>
<dbReference type="InterPro" id="IPR005202">
    <property type="entry name" value="TF_GRAS"/>
</dbReference>
<name>A0A8X8YK35_SALSN</name>
<protein>
    <recommendedName>
        <fullName evidence="7">DELLA protein</fullName>
    </recommendedName>
</protein>